<gene>
    <name evidence="1" type="ORF">EG68_10786</name>
</gene>
<organism evidence="1 2">
    <name type="scientific">Paragonimus skrjabini miyazakii</name>
    <dbReference type="NCBI Taxonomy" id="59628"/>
    <lineage>
        <taxon>Eukaryota</taxon>
        <taxon>Metazoa</taxon>
        <taxon>Spiralia</taxon>
        <taxon>Lophotrochozoa</taxon>
        <taxon>Platyhelminthes</taxon>
        <taxon>Trematoda</taxon>
        <taxon>Digenea</taxon>
        <taxon>Plagiorchiida</taxon>
        <taxon>Troglotremata</taxon>
        <taxon>Troglotrematidae</taxon>
        <taxon>Paragonimus</taxon>
    </lineage>
</organism>
<keyword evidence="2" id="KW-1185">Reference proteome</keyword>
<name>A0A8S9YE40_9TREM</name>
<evidence type="ECO:0000313" key="2">
    <source>
        <dbReference type="Proteomes" id="UP000822476"/>
    </source>
</evidence>
<evidence type="ECO:0000313" key="1">
    <source>
        <dbReference type="EMBL" id="KAF7234778.1"/>
    </source>
</evidence>
<comment type="caution">
    <text evidence="1">The sequence shown here is derived from an EMBL/GenBank/DDBJ whole genome shotgun (WGS) entry which is preliminary data.</text>
</comment>
<sequence length="68" mass="7781">MPNQTARCPPRLLLLKKVRKKVPREKTAHRLKVGEMGSQTAVRQAQQPIPQLLTNRPSAQLVQEVWTE</sequence>
<dbReference type="EMBL" id="JTDE01008733">
    <property type="protein sequence ID" value="KAF7234778.1"/>
    <property type="molecule type" value="Genomic_DNA"/>
</dbReference>
<protein>
    <submittedName>
        <fullName evidence="1">Uncharacterized protein</fullName>
    </submittedName>
</protein>
<accession>A0A8S9YE40</accession>
<reference evidence="1" key="1">
    <citation type="submission" date="2019-07" db="EMBL/GenBank/DDBJ databases">
        <title>Annotation for the trematode Paragonimus miyazaki's.</title>
        <authorList>
            <person name="Choi Y.-J."/>
        </authorList>
    </citation>
    <scope>NUCLEOTIDE SEQUENCE</scope>
    <source>
        <strain evidence="1">Japan</strain>
    </source>
</reference>
<dbReference type="Proteomes" id="UP000822476">
    <property type="component" value="Unassembled WGS sequence"/>
</dbReference>
<dbReference type="AlphaFoldDB" id="A0A8S9YE40"/>
<proteinExistence type="predicted"/>